<protein>
    <recommendedName>
        <fullName evidence="1">F-box/LRR-repeat protein 15/At3g58940/PEG3-like LRR domain-containing protein</fullName>
    </recommendedName>
</protein>
<organism evidence="2 3">
    <name type="scientific">Tagetes erecta</name>
    <name type="common">African marigold</name>
    <dbReference type="NCBI Taxonomy" id="13708"/>
    <lineage>
        <taxon>Eukaryota</taxon>
        <taxon>Viridiplantae</taxon>
        <taxon>Streptophyta</taxon>
        <taxon>Embryophyta</taxon>
        <taxon>Tracheophyta</taxon>
        <taxon>Spermatophyta</taxon>
        <taxon>Magnoliopsida</taxon>
        <taxon>eudicotyledons</taxon>
        <taxon>Gunneridae</taxon>
        <taxon>Pentapetalae</taxon>
        <taxon>asterids</taxon>
        <taxon>campanulids</taxon>
        <taxon>Asterales</taxon>
        <taxon>Asteraceae</taxon>
        <taxon>Asteroideae</taxon>
        <taxon>Heliantheae alliance</taxon>
        <taxon>Tageteae</taxon>
        <taxon>Tagetes</taxon>
    </lineage>
</organism>
<dbReference type="InterPro" id="IPR055411">
    <property type="entry name" value="LRR_FXL15/At3g58940/PEG3-like"/>
</dbReference>
<evidence type="ECO:0000259" key="1">
    <source>
        <dbReference type="Pfam" id="PF24758"/>
    </source>
</evidence>
<dbReference type="InterPro" id="IPR050232">
    <property type="entry name" value="FBL13/AtMIF1-like"/>
</dbReference>
<dbReference type="InterPro" id="IPR032675">
    <property type="entry name" value="LRR_dom_sf"/>
</dbReference>
<dbReference type="SUPFAM" id="SSF52047">
    <property type="entry name" value="RNI-like"/>
    <property type="match status" value="1"/>
</dbReference>
<proteinExistence type="predicted"/>
<dbReference type="EMBL" id="JAUHHV010000009">
    <property type="protein sequence ID" value="KAK1412152.1"/>
    <property type="molecule type" value="Genomic_DNA"/>
</dbReference>
<dbReference type="PANTHER" id="PTHR31900">
    <property type="entry name" value="F-BOX/RNI SUPERFAMILY PROTEIN-RELATED"/>
    <property type="match status" value="1"/>
</dbReference>
<gene>
    <name evidence="2" type="ORF">QVD17_33164</name>
</gene>
<reference evidence="2" key="1">
    <citation type="journal article" date="2023" name="bioRxiv">
        <title>Improved chromosome-level genome assembly for marigold (Tagetes erecta).</title>
        <authorList>
            <person name="Jiang F."/>
            <person name="Yuan L."/>
            <person name="Wang S."/>
            <person name="Wang H."/>
            <person name="Xu D."/>
            <person name="Wang A."/>
            <person name="Fan W."/>
        </authorList>
    </citation>
    <scope>NUCLEOTIDE SEQUENCE</scope>
    <source>
        <strain evidence="2">WSJ</strain>
        <tissue evidence="2">Leaf</tissue>
    </source>
</reference>
<evidence type="ECO:0000313" key="3">
    <source>
        <dbReference type="Proteomes" id="UP001229421"/>
    </source>
</evidence>
<evidence type="ECO:0000313" key="2">
    <source>
        <dbReference type="EMBL" id="KAK1412152.1"/>
    </source>
</evidence>
<dbReference type="AlphaFoldDB" id="A0AAD8K0P2"/>
<feature type="domain" description="F-box/LRR-repeat protein 15/At3g58940/PEG3-like LRR" evidence="1">
    <location>
        <begin position="48"/>
        <end position="174"/>
    </location>
</feature>
<dbReference type="Proteomes" id="UP001229421">
    <property type="component" value="Unassembled WGS sequence"/>
</dbReference>
<name>A0AAD8K0P2_TARER</name>
<accession>A0AAD8K0P2</accession>
<sequence>MKSCKSSQVRLFRLHFSRRWDQNPCVSHWIYRAVMLNVCEIDICANIIKLPMSLFNSKTLTTLRLDSTARDWSISNSAWRFPCQVHLPCLITLDVVVTFTPFDYVYKLIRGCPALENLSLEVSSRNEEHEYVFNIPTLKRLKLDWSGLDKYCIDVVVLDVPNLEYLYICRKLCSTFVMEDMSSLVEASVSFSTLTKLSLFNCNTLTKLSVHQHYEYKISWEFPCQFTLPCLSTLDIDLAVTPFANVVELIHSCPMLENLSLELSSDNREKYYVFDIPTLKRLKLNWKFGGYPNLVGTWFRRP</sequence>
<dbReference type="PANTHER" id="PTHR31900:SF31">
    <property type="entry name" value="F-BOX_LRR-REPEAT PROTEIN 13-LIKE"/>
    <property type="match status" value="1"/>
</dbReference>
<keyword evidence="3" id="KW-1185">Reference proteome</keyword>
<dbReference type="Gene3D" id="3.80.10.10">
    <property type="entry name" value="Ribonuclease Inhibitor"/>
    <property type="match status" value="1"/>
</dbReference>
<dbReference type="Pfam" id="PF24758">
    <property type="entry name" value="LRR_At5g56370"/>
    <property type="match status" value="1"/>
</dbReference>
<comment type="caution">
    <text evidence="2">The sequence shown here is derived from an EMBL/GenBank/DDBJ whole genome shotgun (WGS) entry which is preliminary data.</text>
</comment>